<proteinExistence type="predicted"/>
<reference evidence="1" key="1">
    <citation type="journal article" date="2021" name="Proc. Natl. Acad. Sci. U.S.A.">
        <title>A Catalog of Tens of Thousands of Viruses from Human Metagenomes Reveals Hidden Associations with Chronic Diseases.</title>
        <authorList>
            <person name="Tisza M.J."/>
            <person name="Buck C.B."/>
        </authorList>
    </citation>
    <scope>NUCLEOTIDE SEQUENCE</scope>
    <source>
        <strain evidence="1">CtKXi8</strain>
    </source>
</reference>
<evidence type="ECO:0000313" key="1">
    <source>
        <dbReference type="EMBL" id="DAD87303.1"/>
    </source>
</evidence>
<accession>A0A8S5MYV4</accession>
<sequence length="109" mass="11912">MTDAEKLSMLKTMTGETDEAMLSVYLSIAANKVCRRAYPFDDTVTAAPTRYDFNQVEIAAYLVNKRGAEGETAHSENGISRSYEDGDVPPTLLREIVPFASVIKGDSTS</sequence>
<dbReference type="InterPro" id="IPR021146">
    <property type="entry name" value="Phage_gp6-like_head-tail"/>
</dbReference>
<name>A0A8S5MYV4_9CAUD</name>
<dbReference type="EMBL" id="BK015018">
    <property type="protein sequence ID" value="DAD87303.1"/>
    <property type="molecule type" value="Genomic_DNA"/>
</dbReference>
<dbReference type="Pfam" id="PF05135">
    <property type="entry name" value="Phage_connect_1"/>
    <property type="match status" value="1"/>
</dbReference>
<organism evidence="1">
    <name type="scientific">Siphoviridae sp. ctKXi8</name>
    <dbReference type="NCBI Taxonomy" id="2826244"/>
    <lineage>
        <taxon>Viruses</taxon>
        <taxon>Duplodnaviria</taxon>
        <taxon>Heunggongvirae</taxon>
        <taxon>Uroviricota</taxon>
        <taxon>Caudoviricetes</taxon>
    </lineage>
</organism>
<protein>
    <submittedName>
        <fullName evidence="1">Tail connector protein</fullName>
    </submittedName>
</protein>